<dbReference type="SUPFAM" id="SSF52540">
    <property type="entry name" value="P-loop containing nucleoside triphosphate hydrolases"/>
    <property type="match status" value="1"/>
</dbReference>
<dbReference type="InterPro" id="IPR056884">
    <property type="entry name" value="NPHP3-like_N"/>
</dbReference>
<protein>
    <recommendedName>
        <fullName evidence="2">Nephrocystin 3-like N-terminal domain-containing protein</fullName>
    </recommendedName>
</protein>
<dbReference type="InterPro" id="IPR027417">
    <property type="entry name" value="P-loop_NTPase"/>
</dbReference>
<dbReference type="EMBL" id="JARJCW010000027">
    <property type="protein sequence ID" value="KAJ7210765.1"/>
    <property type="molecule type" value="Genomic_DNA"/>
</dbReference>
<name>A0AAD6VEM3_9AGAR</name>
<evidence type="ECO:0000313" key="4">
    <source>
        <dbReference type="Proteomes" id="UP001219525"/>
    </source>
</evidence>
<evidence type="ECO:0000256" key="1">
    <source>
        <dbReference type="ARBA" id="ARBA00022737"/>
    </source>
</evidence>
<feature type="domain" description="Nephrocystin 3-like N-terminal" evidence="2">
    <location>
        <begin position="243"/>
        <end position="342"/>
    </location>
</feature>
<reference evidence="3" key="1">
    <citation type="submission" date="2023-03" db="EMBL/GenBank/DDBJ databases">
        <title>Massive genome expansion in bonnet fungi (Mycena s.s.) driven by repeated elements and novel gene families across ecological guilds.</title>
        <authorList>
            <consortium name="Lawrence Berkeley National Laboratory"/>
            <person name="Harder C.B."/>
            <person name="Miyauchi S."/>
            <person name="Viragh M."/>
            <person name="Kuo A."/>
            <person name="Thoen E."/>
            <person name="Andreopoulos B."/>
            <person name="Lu D."/>
            <person name="Skrede I."/>
            <person name="Drula E."/>
            <person name="Henrissat B."/>
            <person name="Morin E."/>
            <person name="Kohler A."/>
            <person name="Barry K."/>
            <person name="LaButti K."/>
            <person name="Morin E."/>
            <person name="Salamov A."/>
            <person name="Lipzen A."/>
            <person name="Mereny Z."/>
            <person name="Hegedus B."/>
            <person name="Baldrian P."/>
            <person name="Stursova M."/>
            <person name="Weitz H."/>
            <person name="Taylor A."/>
            <person name="Grigoriev I.V."/>
            <person name="Nagy L.G."/>
            <person name="Martin F."/>
            <person name="Kauserud H."/>
        </authorList>
    </citation>
    <scope>NUCLEOTIDE SEQUENCE</scope>
    <source>
        <strain evidence="3">9144</strain>
    </source>
</reference>
<dbReference type="CDD" id="cd21037">
    <property type="entry name" value="MLKL_NTD"/>
    <property type="match status" value="1"/>
</dbReference>
<feature type="domain" description="Nephrocystin 3-like N-terminal" evidence="2">
    <location>
        <begin position="207"/>
        <end position="241"/>
    </location>
</feature>
<dbReference type="Pfam" id="PF24883">
    <property type="entry name" value="NPHP3_N"/>
    <property type="match status" value="2"/>
</dbReference>
<evidence type="ECO:0000313" key="3">
    <source>
        <dbReference type="EMBL" id="KAJ7210765.1"/>
    </source>
</evidence>
<keyword evidence="4" id="KW-1185">Reference proteome</keyword>
<proteinExistence type="predicted"/>
<organism evidence="3 4">
    <name type="scientific">Mycena pura</name>
    <dbReference type="NCBI Taxonomy" id="153505"/>
    <lineage>
        <taxon>Eukaryota</taxon>
        <taxon>Fungi</taxon>
        <taxon>Dikarya</taxon>
        <taxon>Basidiomycota</taxon>
        <taxon>Agaricomycotina</taxon>
        <taxon>Agaricomycetes</taxon>
        <taxon>Agaricomycetidae</taxon>
        <taxon>Agaricales</taxon>
        <taxon>Marasmiineae</taxon>
        <taxon>Mycenaceae</taxon>
        <taxon>Mycena</taxon>
    </lineage>
</organism>
<comment type="caution">
    <text evidence="3">The sequence shown here is derived from an EMBL/GenBank/DDBJ whole genome shotgun (WGS) entry which is preliminary data.</text>
</comment>
<dbReference type="AlphaFoldDB" id="A0AAD6VEM3"/>
<gene>
    <name evidence="3" type="ORF">GGX14DRAFT_624891</name>
</gene>
<sequence length="508" mass="57314">MSQRKESKQSANDQAIGTAKSSITKKESVISNLASAIGLVEKAANVAQKVPLIAPVASLLSEILKAYKEVQGTNEKRDALLSHITNVTNDLCGTILRLEETHYVNLVGRLKADVETYATLVKKAHAGVTAFDGHKRVFRVWARNELGSELSALDRELDSFAARFRANQPLGGPRDYAHLEDKLHKWLQFPPDMKEKQYATQKLHQEGTGHWLLDSDQFIEWQDKPGSLWIRGQSGTGKSVLRDEKSQFVESALRCILLQLSAQSLYPYRALDQLYLLSKGQAPPTYRDLLNVLEELLLELGRTYIILDALDEAEDIDLPLLVKFISWLRGWSKSPLHLLFTSQSREIFTGGFEGVTCIVLELDTMQKDIKLFVVSELQTKHNLKRFRLAACLLVELSRCKLPSKLEKTLTSLPGDLYGIYDRFLQQISPENFVYVERLLLWLVFAAEPVTLDELEHALASEFSDMHAYTYDPDLHGNAAGNIHWQCMQQSTGATICYAPMTRSCYLTL</sequence>
<dbReference type="PANTHER" id="PTHR10039">
    <property type="entry name" value="AMELOGENIN"/>
    <property type="match status" value="1"/>
</dbReference>
<keyword evidence="1" id="KW-0677">Repeat</keyword>
<dbReference type="InterPro" id="IPR059179">
    <property type="entry name" value="MLKL-like_MCAfunc"/>
</dbReference>
<evidence type="ECO:0000259" key="2">
    <source>
        <dbReference type="Pfam" id="PF24883"/>
    </source>
</evidence>
<dbReference type="Gene3D" id="3.40.50.300">
    <property type="entry name" value="P-loop containing nucleotide triphosphate hydrolases"/>
    <property type="match status" value="1"/>
</dbReference>
<dbReference type="Proteomes" id="UP001219525">
    <property type="component" value="Unassembled WGS sequence"/>
</dbReference>
<accession>A0AAD6VEM3</accession>
<dbReference type="PANTHER" id="PTHR10039:SF16">
    <property type="entry name" value="GPI INOSITOL-DEACYLASE"/>
    <property type="match status" value="1"/>
</dbReference>